<dbReference type="RefSeq" id="XP_002485928.1">
    <property type="nucleotide sequence ID" value="XM_002485883.1"/>
</dbReference>
<dbReference type="PhylomeDB" id="B8MMD6"/>
<dbReference type="Gene3D" id="3.50.50.60">
    <property type="entry name" value="FAD/NAD(P)-binding domain"/>
    <property type="match status" value="1"/>
</dbReference>
<dbReference type="VEuPathDB" id="FungiDB:TSTA_099420"/>
<dbReference type="InParanoid" id="B8MMD6"/>
<feature type="domain" description="FAD dependent oxidoreductase" evidence="1">
    <location>
        <begin position="37"/>
        <end position="429"/>
    </location>
</feature>
<sequence length="475" mass="51731">MPKPFLPVPNSTLPFWLTDRSPLDQIRSTPDLPLESDIIIIGAGYAGISLAYHLLTSDPSSSSEAPTITILEARSICSGATGRNGGHVRPDTYSLIPLYINRYGLDAAREVAEFELSHIKAIQDVIRTEAIDDCDFLLTQNMNVFLDQERGNATKEAIEALRKTGCGFVDDIFQIPDRDAESISGVKGAKTAFSFTAGSIWPYKFIMGLLRSILKHGGDRVNIQTTTPVTSVTSDGSIWHTIATPRGTVKAKKVVYTTNAYTFGLLPEYEPAIIPAKGMVAHIVSPTDGKGKRPPFLSQTYILRPDSSDGADYMIVRPDGSIIIGGAHQIHTFPEKGPEGNSEWYGNIDDASLIESTKDYFEGYMQRYFVGWEDTGAVVEGLWTGIMGYSADSAPHIGAIPSRPTQFIAAGFNGHGMPVIFLSTKGLAQMILHDKSFDDTDLPRIYKSSAERLDAIKRGREGGDILQSVTVSSSE</sequence>
<name>B8MMD6_TALSN</name>
<dbReference type="STRING" id="441959.B8MMD6"/>
<dbReference type="EMBL" id="EQ962658">
    <property type="protein sequence ID" value="EED13690.1"/>
    <property type="molecule type" value="Genomic_DNA"/>
</dbReference>
<dbReference type="Pfam" id="PF01266">
    <property type="entry name" value="DAO"/>
    <property type="match status" value="1"/>
</dbReference>
<dbReference type="InterPro" id="IPR036188">
    <property type="entry name" value="FAD/NAD-bd_sf"/>
</dbReference>
<organism evidence="2 3">
    <name type="scientific">Talaromyces stipitatus (strain ATCC 10500 / CBS 375.48 / QM 6759 / NRRL 1006)</name>
    <name type="common">Penicillium stipitatum</name>
    <dbReference type="NCBI Taxonomy" id="441959"/>
    <lineage>
        <taxon>Eukaryota</taxon>
        <taxon>Fungi</taxon>
        <taxon>Dikarya</taxon>
        <taxon>Ascomycota</taxon>
        <taxon>Pezizomycotina</taxon>
        <taxon>Eurotiomycetes</taxon>
        <taxon>Eurotiomycetidae</taxon>
        <taxon>Eurotiales</taxon>
        <taxon>Trichocomaceae</taxon>
        <taxon>Talaromyces</taxon>
        <taxon>Talaromyces sect. Talaromyces</taxon>
    </lineage>
</organism>
<dbReference type="OMA" id="IHEDSCV"/>
<reference evidence="3" key="1">
    <citation type="journal article" date="2015" name="Genome Announc.">
        <title>Genome sequence of the AIDS-associated pathogen Penicillium marneffei (ATCC18224) and its near taxonomic relative Talaromyces stipitatus (ATCC10500).</title>
        <authorList>
            <person name="Nierman W.C."/>
            <person name="Fedorova-Abrams N.D."/>
            <person name="Andrianopoulos A."/>
        </authorList>
    </citation>
    <scope>NUCLEOTIDE SEQUENCE [LARGE SCALE GENOMIC DNA]</scope>
    <source>
        <strain evidence="3">ATCC 10500 / CBS 375.48 / QM 6759 / NRRL 1006</strain>
    </source>
</reference>
<evidence type="ECO:0000313" key="3">
    <source>
        <dbReference type="Proteomes" id="UP000001745"/>
    </source>
</evidence>
<dbReference type="PANTHER" id="PTHR13847">
    <property type="entry name" value="SARCOSINE DEHYDROGENASE-RELATED"/>
    <property type="match status" value="1"/>
</dbReference>
<dbReference type="SUPFAM" id="SSF51905">
    <property type="entry name" value="FAD/NAD(P)-binding domain"/>
    <property type="match status" value="1"/>
</dbReference>
<evidence type="ECO:0000313" key="2">
    <source>
        <dbReference type="EMBL" id="EED13690.1"/>
    </source>
</evidence>
<accession>B8MMD6</accession>
<gene>
    <name evidence="2" type="ORF">TSTA_099420</name>
</gene>
<dbReference type="PANTHER" id="PTHR13847:SF279">
    <property type="entry name" value="FAD DEPENDENT OXIDOREDUCTASE DOMAIN-CONTAINING PROTEIN-RELATED"/>
    <property type="match status" value="1"/>
</dbReference>
<dbReference type="Gene3D" id="3.30.9.10">
    <property type="entry name" value="D-Amino Acid Oxidase, subunit A, domain 2"/>
    <property type="match status" value="1"/>
</dbReference>
<dbReference type="GeneID" id="8104020"/>
<evidence type="ECO:0000259" key="1">
    <source>
        <dbReference type="Pfam" id="PF01266"/>
    </source>
</evidence>
<keyword evidence="3" id="KW-1185">Reference proteome</keyword>
<proteinExistence type="predicted"/>
<dbReference type="AlphaFoldDB" id="B8MMD6"/>
<dbReference type="OrthoDB" id="429143at2759"/>
<dbReference type="eggNOG" id="ENOG502QVCU">
    <property type="taxonomic scope" value="Eukaryota"/>
</dbReference>
<dbReference type="GO" id="GO:0005737">
    <property type="term" value="C:cytoplasm"/>
    <property type="evidence" value="ECO:0007669"/>
    <property type="project" value="TreeGrafter"/>
</dbReference>
<dbReference type="Proteomes" id="UP000001745">
    <property type="component" value="Unassembled WGS sequence"/>
</dbReference>
<protein>
    <recommendedName>
        <fullName evidence="1">FAD dependent oxidoreductase domain-containing protein</fullName>
    </recommendedName>
</protein>
<dbReference type="InterPro" id="IPR006076">
    <property type="entry name" value="FAD-dep_OxRdtase"/>
</dbReference>
<dbReference type="HOGENOM" id="CLU_022730_0_1_1"/>